<dbReference type="InterPro" id="IPR052908">
    <property type="entry name" value="AP-4-A_phosphorylase"/>
</dbReference>
<evidence type="ECO:0000256" key="3">
    <source>
        <dbReference type="PIRSR" id="PIRSR639383-2"/>
    </source>
</evidence>
<dbReference type="PANTHER" id="PTHR42997">
    <property type="entry name" value="HIT FAMILY HYDROLASE"/>
    <property type="match status" value="1"/>
</dbReference>
<dbReference type="SUPFAM" id="SSF54197">
    <property type="entry name" value="HIT-like"/>
    <property type="match status" value="1"/>
</dbReference>
<feature type="active site" description="Tele-AMP-histidine intermediate" evidence="2">
    <location>
        <position position="111"/>
    </location>
</feature>
<evidence type="ECO:0000313" key="6">
    <source>
        <dbReference type="EMBL" id="HGZ42133.1"/>
    </source>
</evidence>
<dbReference type="InterPro" id="IPR039383">
    <property type="entry name" value="FHIT"/>
</dbReference>
<dbReference type="InterPro" id="IPR036265">
    <property type="entry name" value="HIT-like_sf"/>
</dbReference>
<dbReference type="Gene3D" id="3.30.428.10">
    <property type="entry name" value="HIT-like"/>
    <property type="match status" value="1"/>
</dbReference>
<name>A0A832I0C5_UNCEI</name>
<dbReference type="EMBL" id="DSQF01000003">
    <property type="protein sequence ID" value="HGZ42133.1"/>
    <property type="molecule type" value="Genomic_DNA"/>
</dbReference>
<dbReference type="AlphaFoldDB" id="A0A832I0C5"/>
<dbReference type="InterPro" id="IPR011146">
    <property type="entry name" value="HIT-like"/>
</dbReference>
<dbReference type="Pfam" id="PF01230">
    <property type="entry name" value="HIT"/>
    <property type="match status" value="1"/>
</dbReference>
<evidence type="ECO:0000256" key="2">
    <source>
        <dbReference type="PIRSR" id="PIRSR639383-1"/>
    </source>
</evidence>
<evidence type="ECO:0000256" key="4">
    <source>
        <dbReference type="PROSITE-ProRule" id="PRU00464"/>
    </source>
</evidence>
<comment type="caution">
    <text evidence="6">The sequence shown here is derived from an EMBL/GenBank/DDBJ whole genome shotgun (WGS) entry which is preliminary data.</text>
</comment>
<feature type="binding site" evidence="3">
    <location>
        <position position="41"/>
    </location>
    <ligand>
        <name>substrate</name>
    </ligand>
</feature>
<feature type="short sequence motif" description="Histidine triad motif" evidence="4">
    <location>
        <begin position="109"/>
        <end position="113"/>
    </location>
</feature>
<protein>
    <submittedName>
        <fullName evidence="6">HIT domain-containing protein</fullName>
    </submittedName>
</protein>
<keyword evidence="1" id="KW-0547">Nucleotide-binding</keyword>
<dbReference type="PANTHER" id="PTHR42997:SF1">
    <property type="entry name" value="AP-4-A PHOSPHORYLASE"/>
    <property type="match status" value="1"/>
</dbReference>
<organism evidence="6">
    <name type="scientific">Eiseniibacteriota bacterium</name>
    <dbReference type="NCBI Taxonomy" id="2212470"/>
    <lineage>
        <taxon>Bacteria</taxon>
        <taxon>Candidatus Eiseniibacteriota</taxon>
    </lineage>
</organism>
<sequence>MPYLRAAASPAGCLFCAVRDARDDRRHLVLARRPHALLMLNRFPYAAGHLMVAVARHAGAFAELSAEEREDLIALTAVAERALAEADRPDGINVGANLGRVAGAGFPGHLHLHVVPRWNGDTNFMTVVAGARVLPEALTDTWRRLRRAVRALDGARARGGRAER</sequence>
<feature type="domain" description="HIT" evidence="5">
    <location>
        <begin position="14"/>
        <end position="124"/>
    </location>
</feature>
<evidence type="ECO:0000259" key="5">
    <source>
        <dbReference type="PROSITE" id="PS51084"/>
    </source>
</evidence>
<dbReference type="GO" id="GO:0000166">
    <property type="term" value="F:nucleotide binding"/>
    <property type="evidence" value="ECO:0007669"/>
    <property type="project" value="UniProtKB-KW"/>
</dbReference>
<accession>A0A832I0C5</accession>
<gene>
    <name evidence="6" type="ORF">ENR23_01680</name>
</gene>
<dbReference type="PROSITE" id="PS51084">
    <property type="entry name" value="HIT_2"/>
    <property type="match status" value="1"/>
</dbReference>
<feature type="binding site" evidence="3">
    <location>
        <position position="113"/>
    </location>
    <ligand>
        <name>substrate</name>
    </ligand>
</feature>
<dbReference type="GO" id="GO:0003824">
    <property type="term" value="F:catalytic activity"/>
    <property type="evidence" value="ECO:0007669"/>
    <property type="project" value="InterPro"/>
</dbReference>
<proteinExistence type="predicted"/>
<reference evidence="6" key="1">
    <citation type="journal article" date="2020" name="mSystems">
        <title>Genome- and Community-Level Interaction Insights into Carbon Utilization and Element Cycling Functions of Hydrothermarchaeota in Hydrothermal Sediment.</title>
        <authorList>
            <person name="Zhou Z."/>
            <person name="Liu Y."/>
            <person name="Xu W."/>
            <person name="Pan J."/>
            <person name="Luo Z.H."/>
            <person name="Li M."/>
        </authorList>
    </citation>
    <scope>NUCLEOTIDE SEQUENCE [LARGE SCALE GENOMIC DNA]</scope>
    <source>
        <strain evidence="6">SpSt-381</strain>
    </source>
</reference>
<evidence type="ECO:0000256" key="1">
    <source>
        <dbReference type="ARBA" id="ARBA00022741"/>
    </source>
</evidence>
<dbReference type="CDD" id="cd01275">
    <property type="entry name" value="FHIT"/>
    <property type="match status" value="1"/>
</dbReference>